<dbReference type="RefSeq" id="WP_220115393.1">
    <property type="nucleotide sequence ID" value="NZ_JAHZUY010000001.1"/>
</dbReference>
<evidence type="ECO:0000259" key="3">
    <source>
        <dbReference type="PROSITE" id="PS51186"/>
    </source>
</evidence>
<reference evidence="4 5" key="1">
    <citation type="submission" date="2021-08" db="EMBL/GenBank/DDBJ databases">
        <title>Caldovatus sediminis gen. nov., sp. nov., a moderately thermophilic bacterium isolated from a hot spring.</title>
        <authorList>
            <person name="Hu C.-J."/>
            <person name="Li W.-J."/>
            <person name="Xian W.-D."/>
        </authorList>
    </citation>
    <scope>NUCLEOTIDE SEQUENCE [LARGE SCALE GENOMIC DNA]</scope>
    <source>
        <strain evidence="4 5">SYSU G05006</strain>
    </source>
</reference>
<name>A0ABS7EWZ5_9PROT</name>
<comment type="caution">
    <text evidence="4">The sequence shown here is derived from an EMBL/GenBank/DDBJ whole genome shotgun (WGS) entry which is preliminary data.</text>
</comment>
<dbReference type="Proteomes" id="UP001519924">
    <property type="component" value="Unassembled WGS sequence"/>
</dbReference>
<evidence type="ECO:0000256" key="1">
    <source>
        <dbReference type="ARBA" id="ARBA00022679"/>
    </source>
</evidence>
<accession>A0ABS7EWZ5</accession>
<dbReference type="InterPro" id="IPR016181">
    <property type="entry name" value="Acyl_CoA_acyltransferase"/>
</dbReference>
<dbReference type="Gene3D" id="3.40.630.30">
    <property type="match status" value="1"/>
</dbReference>
<keyword evidence="1" id="KW-0808">Transferase</keyword>
<protein>
    <submittedName>
        <fullName evidence="4">GNAT family N-acetyltransferase</fullName>
    </submittedName>
</protein>
<keyword evidence="5" id="KW-1185">Reference proteome</keyword>
<gene>
    <name evidence="4" type="ORF">K1J50_00080</name>
</gene>
<dbReference type="PROSITE" id="PS51186">
    <property type="entry name" value="GNAT"/>
    <property type="match status" value="1"/>
</dbReference>
<dbReference type="InterPro" id="IPR050832">
    <property type="entry name" value="Bact_Acetyltransf"/>
</dbReference>
<proteinExistence type="predicted"/>
<evidence type="ECO:0000313" key="4">
    <source>
        <dbReference type="EMBL" id="MBW8267881.1"/>
    </source>
</evidence>
<dbReference type="SUPFAM" id="SSF55729">
    <property type="entry name" value="Acyl-CoA N-acyltransferases (Nat)"/>
    <property type="match status" value="1"/>
</dbReference>
<sequence length="165" mass="17179">MSAVRVRAAGAGDEAAVAALAAALNAEEANEGASRLTPAAVARDFLGEHPAGLLLVAETPEGTLIGYATAHMTYETHHAERGLYIGDLYVAPAHRRRGVGRALMAAAAAAGRARGAAHLWWTARPGNAAAHAFYRRLGGRGEAVLAFACAEDRFRRLAAEGAARR</sequence>
<evidence type="ECO:0000313" key="5">
    <source>
        <dbReference type="Proteomes" id="UP001519924"/>
    </source>
</evidence>
<organism evidence="4 5">
    <name type="scientific">Caldovatus aquaticus</name>
    <dbReference type="NCBI Taxonomy" id="2865671"/>
    <lineage>
        <taxon>Bacteria</taxon>
        <taxon>Pseudomonadati</taxon>
        <taxon>Pseudomonadota</taxon>
        <taxon>Alphaproteobacteria</taxon>
        <taxon>Acetobacterales</taxon>
        <taxon>Roseomonadaceae</taxon>
        <taxon>Caldovatus</taxon>
    </lineage>
</organism>
<dbReference type="CDD" id="cd04301">
    <property type="entry name" value="NAT_SF"/>
    <property type="match status" value="1"/>
</dbReference>
<dbReference type="PANTHER" id="PTHR43877">
    <property type="entry name" value="AMINOALKYLPHOSPHONATE N-ACETYLTRANSFERASE-RELATED-RELATED"/>
    <property type="match status" value="1"/>
</dbReference>
<dbReference type="Pfam" id="PF00583">
    <property type="entry name" value="Acetyltransf_1"/>
    <property type="match status" value="1"/>
</dbReference>
<feature type="domain" description="N-acetyltransferase" evidence="3">
    <location>
        <begin position="4"/>
        <end position="160"/>
    </location>
</feature>
<evidence type="ECO:0000256" key="2">
    <source>
        <dbReference type="ARBA" id="ARBA00023315"/>
    </source>
</evidence>
<keyword evidence="2" id="KW-0012">Acyltransferase</keyword>
<dbReference type="InterPro" id="IPR000182">
    <property type="entry name" value="GNAT_dom"/>
</dbReference>
<dbReference type="EMBL" id="JAHZUY010000001">
    <property type="protein sequence ID" value="MBW8267881.1"/>
    <property type="molecule type" value="Genomic_DNA"/>
</dbReference>